<dbReference type="RefSeq" id="WP_089160223.1">
    <property type="nucleotide sequence ID" value="NZ_MTHB01000048.1"/>
</dbReference>
<evidence type="ECO:0000313" key="3">
    <source>
        <dbReference type="EMBL" id="OXC78971.1"/>
    </source>
</evidence>
<feature type="transmembrane region" description="Helical" evidence="1">
    <location>
        <begin position="100"/>
        <end position="118"/>
    </location>
</feature>
<reference evidence="4" key="1">
    <citation type="submission" date="2017-01" db="EMBL/GenBank/DDBJ databases">
        <title>Genome Analysis of Deinococcus marmoris KOPRI26562.</title>
        <authorList>
            <person name="Kim J.H."/>
            <person name="Oh H.-M."/>
        </authorList>
    </citation>
    <scope>NUCLEOTIDE SEQUENCE [LARGE SCALE GENOMIC DNA]</scope>
    <source>
        <strain evidence="4">PAMC 26633</strain>
    </source>
</reference>
<protein>
    <submittedName>
        <fullName evidence="3">Membrane-associated phospholipid phosphatase</fullName>
    </submittedName>
</protein>
<dbReference type="Gene3D" id="1.20.144.10">
    <property type="entry name" value="Phosphatidic acid phosphatase type 2/haloperoxidase"/>
    <property type="match status" value="1"/>
</dbReference>
<dbReference type="OrthoDB" id="9034806at2"/>
<dbReference type="InterPro" id="IPR000326">
    <property type="entry name" value="PAP2/HPO"/>
</dbReference>
<keyword evidence="1" id="KW-0472">Membrane</keyword>
<evidence type="ECO:0000259" key="2">
    <source>
        <dbReference type="Pfam" id="PF01569"/>
    </source>
</evidence>
<feature type="transmembrane region" description="Helical" evidence="1">
    <location>
        <begin position="130"/>
        <end position="149"/>
    </location>
</feature>
<dbReference type="EMBL" id="MTHB01000048">
    <property type="protein sequence ID" value="OXC78971.1"/>
    <property type="molecule type" value="Genomic_DNA"/>
</dbReference>
<keyword evidence="1" id="KW-0812">Transmembrane</keyword>
<dbReference type="Proteomes" id="UP000214720">
    <property type="component" value="Unassembled WGS sequence"/>
</dbReference>
<evidence type="ECO:0000313" key="4">
    <source>
        <dbReference type="Proteomes" id="UP000214720"/>
    </source>
</evidence>
<gene>
    <name evidence="3" type="ORF">BSU04_09140</name>
</gene>
<name>A0A226X6B1_CABSO</name>
<sequence length="196" mass="21052">MTGTTVLRLITNFGDAGLTIPLAAGCALWLGATDKREALVWIGVLAGALTLVGVNKILYAGCGIEIRSIDFRVFSGHTMLTSAVWGVTLGLLAGSRGVRWYRLGAVAGLALGALIGFCRVVQDAHTPIEVIAGWFLGSGIALFFLRRFFKQPRKMPGSVFAGLGLLAVSTIAYGHHAPIQQLLVTYSPWICRWFDF</sequence>
<feature type="transmembrane region" description="Helical" evidence="1">
    <location>
        <begin position="38"/>
        <end position="59"/>
    </location>
</feature>
<dbReference type="SUPFAM" id="SSF48317">
    <property type="entry name" value="Acid phosphatase/Vanadium-dependent haloperoxidase"/>
    <property type="match status" value="1"/>
</dbReference>
<dbReference type="AlphaFoldDB" id="A0A226X6B1"/>
<feature type="domain" description="Phosphatidic acid phosphatase type 2/haloperoxidase" evidence="2">
    <location>
        <begin position="74"/>
        <end position="151"/>
    </location>
</feature>
<dbReference type="InterPro" id="IPR036938">
    <property type="entry name" value="PAP2/HPO_sf"/>
</dbReference>
<comment type="caution">
    <text evidence="3">The sequence shown here is derived from an EMBL/GenBank/DDBJ whole genome shotgun (WGS) entry which is preliminary data.</text>
</comment>
<organism evidence="3 4">
    <name type="scientific">Caballeronia sordidicola</name>
    <name type="common">Burkholderia sordidicola</name>
    <dbReference type="NCBI Taxonomy" id="196367"/>
    <lineage>
        <taxon>Bacteria</taxon>
        <taxon>Pseudomonadati</taxon>
        <taxon>Pseudomonadota</taxon>
        <taxon>Betaproteobacteria</taxon>
        <taxon>Burkholderiales</taxon>
        <taxon>Burkholderiaceae</taxon>
        <taxon>Caballeronia</taxon>
    </lineage>
</organism>
<evidence type="ECO:0000256" key="1">
    <source>
        <dbReference type="SAM" id="Phobius"/>
    </source>
</evidence>
<proteinExistence type="predicted"/>
<accession>A0A226X6B1</accession>
<feature type="transmembrane region" description="Helical" evidence="1">
    <location>
        <begin position="12"/>
        <end position="32"/>
    </location>
</feature>
<dbReference type="Pfam" id="PF01569">
    <property type="entry name" value="PAP2"/>
    <property type="match status" value="1"/>
</dbReference>
<feature type="transmembrane region" description="Helical" evidence="1">
    <location>
        <begin position="71"/>
        <end position="94"/>
    </location>
</feature>
<keyword evidence="1" id="KW-1133">Transmembrane helix</keyword>
<feature type="transmembrane region" description="Helical" evidence="1">
    <location>
        <begin position="155"/>
        <end position="173"/>
    </location>
</feature>